<dbReference type="Gene3D" id="3.20.20.380">
    <property type="entry name" value="Copper homeostasis (CutC) domain"/>
    <property type="match status" value="1"/>
</dbReference>
<organism evidence="3 4">
    <name type="scientific">Gramella jeungdoensis</name>
    <dbReference type="NCBI Taxonomy" id="708091"/>
    <lineage>
        <taxon>Bacteria</taxon>
        <taxon>Pseudomonadati</taxon>
        <taxon>Bacteroidota</taxon>
        <taxon>Flavobacteriia</taxon>
        <taxon>Flavobacteriales</taxon>
        <taxon>Flavobacteriaceae</taxon>
        <taxon>Christiangramia</taxon>
    </lineage>
</organism>
<comment type="caution">
    <text evidence="2">Once thought to be involved in copper homeostasis, experiments in E.coli have shown this is not the case.</text>
</comment>
<evidence type="ECO:0000313" key="3">
    <source>
        <dbReference type="EMBL" id="MCM8570374.1"/>
    </source>
</evidence>
<dbReference type="Pfam" id="PF03932">
    <property type="entry name" value="CutC"/>
    <property type="match status" value="1"/>
</dbReference>
<gene>
    <name evidence="2" type="primary">cutC</name>
    <name evidence="3" type="ORF">NE848_13355</name>
</gene>
<sequence>MEPFIKEACIENLDQALKAQRNGADRIELCEHLDLEGLTPSHNLIKEANRQLKIPLRVMIRPRGGDFIYSASEIKQMIASINFCKEIGVEGVIFGLLTYNKKLDLERIRLLTNIAAPLKVGIHKAIDHTGNPLENLEELLKIPGITSVLTSGGATTALEGKEVIKKMLQISANKLEIIPAGKISETNLYELHAYFGARAYHGKRIVGDL</sequence>
<comment type="similarity">
    <text evidence="1 2">Belongs to the CutC family.</text>
</comment>
<comment type="subcellular location">
    <subcellularLocation>
        <location evidence="2">Cytoplasm</location>
    </subcellularLocation>
</comment>
<dbReference type="SUPFAM" id="SSF110395">
    <property type="entry name" value="CutC-like"/>
    <property type="match status" value="1"/>
</dbReference>
<evidence type="ECO:0000313" key="4">
    <source>
        <dbReference type="Proteomes" id="UP001155077"/>
    </source>
</evidence>
<reference evidence="3" key="1">
    <citation type="submission" date="2022-06" db="EMBL/GenBank/DDBJ databases">
        <title>Gramella sediminis sp. nov., isolated from deep-sea sediment of the Indian Ocean.</title>
        <authorList>
            <person name="Yang L."/>
        </authorList>
    </citation>
    <scope>NUCLEOTIDE SEQUENCE</scope>
    <source>
        <strain evidence="3">HMD3159</strain>
    </source>
</reference>
<proteinExistence type="inferred from homology"/>
<dbReference type="InterPro" id="IPR036822">
    <property type="entry name" value="CutC-like_dom_sf"/>
</dbReference>
<keyword evidence="2" id="KW-0963">Cytoplasm</keyword>
<dbReference type="PANTHER" id="PTHR12598">
    <property type="entry name" value="COPPER HOMEOSTASIS PROTEIN CUTC"/>
    <property type="match status" value="1"/>
</dbReference>
<dbReference type="InterPro" id="IPR005627">
    <property type="entry name" value="CutC-like"/>
</dbReference>
<dbReference type="EMBL" id="JAMSCK010000004">
    <property type="protein sequence ID" value="MCM8570374.1"/>
    <property type="molecule type" value="Genomic_DNA"/>
</dbReference>
<evidence type="ECO:0000256" key="2">
    <source>
        <dbReference type="HAMAP-Rule" id="MF_00795"/>
    </source>
</evidence>
<keyword evidence="4" id="KW-1185">Reference proteome</keyword>
<protein>
    <recommendedName>
        <fullName evidence="2">PF03932 family protein CutC</fullName>
    </recommendedName>
</protein>
<accession>A0ABT0Z6F4</accession>
<dbReference type="RefSeq" id="WP_252114409.1">
    <property type="nucleotide sequence ID" value="NZ_JAMSCK010000004.1"/>
</dbReference>
<dbReference type="HAMAP" id="MF_00795">
    <property type="entry name" value="CutC"/>
    <property type="match status" value="1"/>
</dbReference>
<name>A0ABT0Z6F4_9FLAO</name>
<dbReference type="PANTHER" id="PTHR12598:SF0">
    <property type="entry name" value="COPPER HOMEOSTASIS PROTEIN CUTC HOMOLOG"/>
    <property type="match status" value="1"/>
</dbReference>
<comment type="caution">
    <text evidence="3">The sequence shown here is derived from an EMBL/GenBank/DDBJ whole genome shotgun (WGS) entry which is preliminary data.</text>
</comment>
<evidence type="ECO:0000256" key="1">
    <source>
        <dbReference type="ARBA" id="ARBA00007768"/>
    </source>
</evidence>
<dbReference type="Proteomes" id="UP001155077">
    <property type="component" value="Unassembled WGS sequence"/>
</dbReference>